<feature type="coiled-coil region" evidence="9">
    <location>
        <begin position="179"/>
        <end position="206"/>
    </location>
</feature>
<keyword evidence="6" id="KW-0472">Membrane</keyword>
<dbReference type="VEuPathDB" id="VectorBase:LDEU002031"/>
<evidence type="ECO:0000256" key="2">
    <source>
        <dbReference type="ARBA" id="ARBA00010050"/>
    </source>
</evidence>
<evidence type="ECO:0000313" key="10">
    <source>
        <dbReference type="EMBL" id="RWS30009.1"/>
    </source>
</evidence>
<dbReference type="GO" id="GO:0005483">
    <property type="term" value="F:soluble NSF attachment protein activity"/>
    <property type="evidence" value="ECO:0007669"/>
    <property type="project" value="TreeGrafter"/>
</dbReference>
<evidence type="ECO:0000256" key="7">
    <source>
        <dbReference type="ARBA" id="ARBA00040047"/>
    </source>
</evidence>
<gene>
    <name evidence="10" type="ORF">B4U80_02990</name>
</gene>
<dbReference type="SUPFAM" id="SSF48452">
    <property type="entry name" value="TPR-like"/>
    <property type="match status" value="1"/>
</dbReference>
<dbReference type="GO" id="GO:0006886">
    <property type="term" value="P:intracellular protein transport"/>
    <property type="evidence" value="ECO:0007669"/>
    <property type="project" value="InterPro"/>
</dbReference>
<evidence type="ECO:0000256" key="3">
    <source>
        <dbReference type="ARBA" id="ARBA00022448"/>
    </source>
</evidence>
<dbReference type="SMART" id="SM00028">
    <property type="entry name" value="TPR"/>
    <property type="match status" value="2"/>
</dbReference>
<dbReference type="GO" id="GO:0016192">
    <property type="term" value="P:vesicle-mediated transport"/>
    <property type="evidence" value="ECO:0007669"/>
    <property type="project" value="UniProtKB-KW"/>
</dbReference>
<dbReference type="EMBL" id="NCKV01000680">
    <property type="protein sequence ID" value="RWS30009.1"/>
    <property type="molecule type" value="Genomic_DNA"/>
</dbReference>
<evidence type="ECO:0000256" key="5">
    <source>
        <dbReference type="ARBA" id="ARBA00022927"/>
    </source>
</evidence>
<protein>
    <recommendedName>
        <fullName evidence="7">Gamma-soluble NSF attachment protein</fullName>
    </recommendedName>
    <alternativeName>
        <fullName evidence="8">N-ethylmaleimide-sensitive factor attachment protein gamma</fullName>
    </alternativeName>
</protein>
<evidence type="ECO:0000256" key="9">
    <source>
        <dbReference type="SAM" id="Coils"/>
    </source>
</evidence>
<organism evidence="10 11">
    <name type="scientific">Leptotrombidium deliense</name>
    <dbReference type="NCBI Taxonomy" id="299467"/>
    <lineage>
        <taxon>Eukaryota</taxon>
        <taxon>Metazoa</taxon>
        <taxon>Ecdysozoa</taxon>
        <taxon>Arthropoda</taxon>
        <taxon>Chelicerata</taxon>
        <taxon>Arachnida</taxon>
        <taxon>Acari</taxon>
        <taxon>Acariformes</taxon>
        <taxon>Trombidiformes</taxon>
        <taxon>Prostigmata</taxon>
        <taxon>Anystina</taxon>
        <taxon>Parasitengona</taxon>
        <taxon>Trombiculoidea</taxon>
        <taxon>Trombiculidae</taxon>
        <taxon>Leptotrombidium</taxon>
    </lineage>
</organism>
<keyword evidence="3" id="KW-0813">Transport</keyword>
<dbReference type="OrthoDB" id="26569at2759"/>
<dbReference type="AlphaFoldDB" id="A0A443SR67"/>
<keyword evidence="9" id="KW-0175">Coiled coil</keyword>
<reference evidence="10 11" key="1">
    <citation type="journal article" date="2018" name="Gigascience">
        <title>Genomes of trombidid mites reveal novel predicted allergens and laterally-transferred genes associated with secondary metabolism.</title>
        <authorList>
            <person name="Dong X."/>
            <person name="Chaisiri K."/>
            <person name="Xia D."/>
            <person name="Armstrong S.D."/>
            <person name="Fang Y."/>
            <person name="Donnelly M.J."/>
            <person name="Kadowaki T."/>
            <person name="McGarry J.W."/>
            <person name="Darby A.C."/>
            <person name="Makepeace B.L."/>
        </authorList>
    </citation>
    <scope>NUCLEOTIDE SEQUENCE [LARGE SCALE GENOMIC DNA]</scope>
    <source>
        <strain evidence="10">UoL-UT</strain>
    </source>
</reference>
<dbReference type="Pfam" id="PF14938">
    <property type="entry name" value="SNAP"/>
    <property type="match status" value="1"/>
</dbReference>
<dbReference type="InterPro" id="IPR011990">
    <property type="entry name" value="TPR-like_helical_dom_sf"/>
</dbReference>
<keyword evidence="4" id="KW-0931">ER-Golgi transport</keyword>
<evidence type="ECO:0000313" key="11">
    <source>
        <dbReference type="Proteomes" id="UP000288716"/>
    </source>
</evidence>
<dbReference type="GO" id="GO:0019905">
    <property type="term" value="F:syntaxin binding"/>
    <property type="evidence" value="ECO:0007669"/>
    <property type="project" value="TreeGrafter"/>
</dbReference>
<proteinExistence type="inferred from homology"/>
<dbReference type="STRING" id="299467.A0A443SR67"/>
<name>A0A443SR67_9ACAR</name>
<accession>A0A443SR67</accession>
<dbReference type="Gene3D" id="1.25.40.10">
    <property type="entry name" value="Tetratricopeptide repeat domain"/>
    <property type="match status" value="1"/>
</dbReference>
<dbReference type="Proteomes" id="UP000288716">
    <property type="component" value="Unassembled WGS sequence"/>
</dbReference>
<sequence length="324" mass="36360">MSSKVAEAEECIREAEKWYVFAGGIRIFISYFMTITSLKTSMFKWKPDYDSAANAYQKAATAYKAAKLLDKCLDYNVKAGECFQKNRQYYSAAKCYEQVAMICGKEKNDWENAVKFFEKACALFREHGIPDTAALSLERGAKMLQNPLPEKAAEFYLLAAEVAMIENKSHQAAEFCSNAARLFLKLKKYEDAIDALNKQLGLLSEAESSRPCGRLVVCLVLVHLTREDFVAAQKAFNDGKCYVEDDEIYTMTQLLNGFDNMDSKQIISALDHPFIKSLDNEVTKLARSIQQKHGAMVQSTPVHGASYANETTNSTYEDEAGAMM</sequence>
<evidence type="ECO:0000256" key="1">
    <source>
        <dbReference type="ARBA" id="ARBA00004170"/>
    </source>
</evidence>
<keyword evidence="11" id="KW-1185">Reference proteome</keyword>
<dbReference type="GO" id="GO:0031201">
    <property type="term" value="C:SNARE complex"/>
    <property type="evidence" value="ECO:0007669"/>
    <property type="project" value="TreeGrafter"/>
</dbReference>
<evidence type="ECO:0000256" key="4">
    <source>
        <dbReference type="ARBA" id="ARBA00022892"/>
    </source>
</evidence>
<dbReference type="InterPro" id="IPR000744">
    <property type="entry name" value="NSF_attach"/>
</dbReference>
<evidence type="ECO:0000256" key="6">
    <source>
        <dbReference type="ARBA" id="ARBA00023136"/>
    </source>
</evidence>
<dbReference type="PANTHER" id="PTHR13768:SF2">
    <property type="entry name" value="GAMMA-SOLUBLE NSF ATTACHMENT PROTEIN"/>
    <property type="match status" value="1"/>
</dbReference>
<dbReference type="PANTHER" id="PTHR13768">
    <property type="entry name" value="SOLUBLE NSF ATTACHMENT PROTEIN SNAP"/>
    <property type="match status" value="1"/>
</dbReference>
<comment type="caution">
    <text evidence="10">The sequence shown here is derived from an EMBL/GenBank/DDBJ whole genome shotgun (WGS) entry which is preliminary data.</text>
</comment>
<keyword evidence="5" id="KW-0653">Protein transport</keyword>
<dbReference type="GO" id="GO:0005774">
    <property type="term" value="C:vacuolar membrane"/>
    <property type="evidence" value="ECO:0007669"/>
    <property type="project" value="TreeGrafter"/>
</dbReference>
<evidence type="ECO:0000256" key="8">
    <source>
        <dbReference type="ARBA" id="ARBA00042485"/>
    </source>
</evidence>
<dbReference type="InterPro" id="IPR019734">
    <property type="entry name" value="TPR_rpt"/>
</dbReference>
<comment type="subcellular location">
    <subcellularLocation>
        <location evidence="1">Membrane</location>
        <topology evidence="1">Peripheral membrane protein</topology>
    </subcellularLocation>
</comment>
<comment type="similarity">
    <text evidence="2">Belongs to the SNAP family.</text>
</comment>